<keyword evidence="1" id="KW-1133">Transmembrane helix</keyword>
<dbReference type="PANTHER" id="PTHR35007:SF3">
    <property type="entry name" value="POSSIBLE CONSERVED ALANINE RICH MEMBRANE PROTEIN"/>
    <property type="match status" value="1"/>
</dbReference>
<sequence length="286" mass="30628">MIPAPAVVLVTMVLVAGAIAASLVAVRDGSDEPSPSGGDHDRTVTPRSAPRVWLGVAVGVPVLALTRWPVLALAAVLLAACWTRWLRDDAAADERRRVEGIAKWLEDLRDTLRGSSVGTEEALEQVALRAPEAVRAPLATFVLRRRQGFRTEDALADLADALAHPTSDAAIAAIRLVVSGSAGAGRLHPTVSALAAAARDEVRARERVDRTRALYRASMTRLVMIAVALLVYLRLAAGELLEPYATPLGQVILLVPLTMWAGCLAWMRSLCRYEPPARYRIAGSLA</sequence>
<dbReference type="AlphaFoldDB" id="A0A6J6EY28"/>
<reference evidence="2" key="1">
    <citation type="submission" date="2020-05" db="EMBL/GenBank/DDBJ databases">
        <authorList>
            <person name="Chiriac C."/>
            <person name="Salcher M."/>
            <person name="Ghai R."/>
            <person name="Kavagutti S V."/>
        </authorList>
    </citation>
    <scope>NUCLEOTIDE SEQUENCE</scope>
</reference>
<evidence type="ECO:0000256" key="1">
    <source>
        <dbReference type="SAM" id="Phobius"/>
    </source>
</evidence>
<dbReference type="EMBL" id="CAEZSR010000131">
    <property type="protein sequence ID" value="CAB4577578.1"/>
    <property type="molecule type" value="Genomic_DNA"/>
</dbReference>
<organism evidence="2">
    <name type="scientific">freshwater metagenome</name>
    <dbReference type="NCBI Taxonomy" id="449393"/>
    <lineage>
        <taxon>unclassified sequences</taxon>
        <taxon>metagenomes</taxon>
        <taxon>ecological metagenomes</taxon>
    </lineage>
</organism>
<feature type="transmembrane region" description="Helical" evidence="1">
    <location>
        <begin position="247"/>
        <end position="267"/>
    </location>
</feature>
<keyword evidence="1" id="KW-0812">Transmembrane</keyword>
<feature type="transmembrane region" description="Helical" evidence="1">
    <location>
        <begin position="213"/>
        <end position="235"/>
    </location>
</feature>
<proteinExistence type="predicted"/>
<keyword evidence="1" id="KW-0472">Membrane</keyword>
<dbReference type="PANTHER" id="PTHR35007">
    <property type="entry name" value="INTEGRAL MEMBRANE PROTEIN-RELATED"/>
    <property type="match status" value="1"/>
</dbReference>
<gene>
    <name evidence="2" type="ORF">UFOPK1493_02820</name>
</gene>
<accession>A0A6J6EY28</accession>
<protein>
    <submittedName>
        <fullName evidence="2">Unannotated protein</fullName>
    </submittedName>
</protein>
<name>A0A6J6EY28_9ZZZZ</name>
<evidence type="ECO:0000313" key="2">
    <source>
        <dbReference type="EMBL" id="CAB4577578.1"/>
    </source>
</evidence>
<feature type="transmembrane region" description="Helical" evidence="1">
    <location>
        <begin position="68"/>
        <end position="86"/>
    </location>
</feature>